<sequence length="136" mass="15576">MSAEILLNSDVARIEYLPQDSFLKLTLIGNLDKEDYQSTWNFLLDCITEKQPKKILVDQRPMTKASIESRAWLLVKWLPKFKSKVTHPTKVAVLFSKSLAVKIGGEFLVNAASKEVETAQLQVFQDENEAIHWLQE</sequence>
<evidence type="ECO:0000313" key="2">
    <source>
        <dbReference type="Proteomes" id="UP000537126"/>
    </source>
</evidence>
<evidence type="ECO:0000313" key="1">
    <source>
        <dbReference type="EMBL" id="NIK74383.1"/>
    </source>
</evidence>
<dbReference type="Proteomes" id="UP000537126">
    <property type="component" value="Unassembled WGS sequence"/>
</dbReference>
<dbReference type="InterPro" id="IPR036513">
    <property type="entry name" value="STAS_dom_sf"/>
</dbReference>
<dbReference type="SUPFAM" id="SSF52091">
    <property type="entry name" value="SpoIIaa-like"/>
    <property type="match status" value="1"/>
</dbReference>
<dbReference type="InterPro" id="IPR021866">
    <property type="entry name" value="SpoIIAA-like"/>
</dbReference>
<dbReference type="Pfam" id="PF11964">
    <property type="entry name" value="SpoIIAA-like"/>
    <property type="match status" value="1"/>
</dbReference>
<reference evidence="1 2" key="1">
    <citation type="submission" date="2020-03" db="EMBL/GenBank/DDBJ databases">
        <title>Genomic Encyclopedia of Type Strains, Phase IV (KMG-IV): sequencing the most valuable type-strain genomes for metagenomic binning, comparative biology and taxonomic classification.</title>
        <authorList>
            <person name="Goeker M."/>
        </authorList>
    </citation>
    <scope>NUCLEOTIDE SEQUENCE [LARGE SCALE GENOMIC DNA]</scope>
    <source>
        <strain evidence="1 2">DSM 5718</strain>
    </source>
</reference>
<dbReference type="AlphaFoldDB" id="A0A846MS54"/>
<proteinExistence type="predicted"/>
<keyword evidence="2" id="KW-1185">Reference proteome</keyword>
<dbReference type="EMBL" id="JAASRN010000002">
    <property type="protein sequence ID" value="NIK74383.1"/>
    <property type="molecule type" value="Genomic_DNA"/>
</dbReference>
<dbReference type="InterPro" id="IPR038396">
    <property type="entry name" value="SpoIIAA-like_sf"/>
</dbReference>
<evidence type="ECO:0008006" key="3">
    <source>
        <dbReference type="Google" id="ProtNLM"/>
    </source>
</evidence>
<gene>
    <name evidence="1" type="ORF">FHS56_001896</name>
</gene>
<organism evidence="1 2">
    <name type="scientific">Thermonema lapsum</name>
    <dbReference type="NCBI Taxonomy" id="28195"/>
    <lineage>
        <taxon>Bacteria</taxon>
        <taxon>Pseudomonadati</taxon>
        <taxon>Bacteroidota</taxon>
        <taxon>Cytophagia</taxon>
        <taxon>Cytophagales</taxon>
        <taxon>Thermonemataceae</taxon>
        <taxon>Thermonema</taxon>
    </lineage>
</organism>
<accession>A0A846MS54</accession>
<dbReference type="Gene3D" id="3.40.50.10600">
    <property type="entry name" value="SpoIIaa-like domains"/>
    <property type="match status" value="1"/>
</dbReference>
<dbReference type="RefSeq" id="WP_166919995.1">
    <property type="nucleotide sequence ID" value="NZ_JAASRN010000002.1"/>
</dbReference>
<protein>
    <recommendedName>
        <fullName evidence="3">STAS/SEC14 domain-containing protein</fullName>
    </recommendedName>
</protein>
<comment type="caution">
    <text evidence="1">The sequence shown here is derived from an EMBL/GenBank/DDBJ whole genome shotgun (WGS) entry which is preliminary data.</text>
</comment>
<name>A0A846MS54_9BACT</name>